<protein>
    <submittedName>
        <fullName evidence="3">Oxo-4-hydroxy-4-carboxy-5-ureidoimidazoline decarboxylase</fullName>
    </submittedName>
</protein>
<evidence type="ECO:0000256" key="1">
    <source>
        <dbReference type="ARBA" id="ARBA00022631"/>
    </source>
</evidence>
<feature type="domain" description="Oxo-4-hydroxy-4-carboxy-5-ureidoimidazoline decarboxylase" evidence="2">
    <location>
        <begin position="13"/>
        <end position="170"/>
    </location>
</feature>
<dbReference type="InterPro" id="IPR018020">
    <property type="entry name" value="OHCU_decarboxylase"/>
</dbReference>
<comment type="caution">
    <text evidence="3">The sequence shown here is derived from an EMBL/GenBank/DDBJ whole genome shotgun (WGS) entry which is preliminary data.</text>
</comment>
<accession>A0A179G7W6</accession>
<dbReference type="EMBL" id="LSBJ02000001">
    <property type="protein sequence ID" value="OAQ73521.1"/>
    <property type="molecule type" value="Genomic_DNA"/>
</dbReference>
<dbReference type="GeneID" id="28854798"/>
<organism evidence="3 4">
    <name type="scientific">Pochonia chlamydosporia 170</name>
    <dbReference type="NCBI Taxonomy" id="1380566"/>
    <lineage>
        <taxon>Eukaryota</taxon>
        <taxon>Fungi</taxon>
        <taxon>Dikarya</taxon>
        <taxon>Ascomycota</taxon>
        <taxon>Pezizomycotina</taxon>
        <taxon>Sordariomycetes</taxon>
        <taxon>Hypocreomycetidae</taxon>
        <taxon>Hypocreales</taxon>
        <taxon>Clavicipitaceae</taxon>
        <taxon>Pochonia</taxon>
    </lineage>
</organism>
<dbReference type="SUPFAM" id="SSF158694">
    <property type="entry name" value="UraD-Like"/>
    <property type="match status" value="1"/>
</dbReference>
<gene>
    <name evidence="3" type="ORF">VFPPC_13027</name>
</gene>
<name>A0A179G7W6_METCM</name>
<dbReference type="RefSeq" id="XP_018149604.1">
    <property type="nucleotide sequence ID" value="XM_018290804.1"/>
</dbReference>
<evidence type="ECO:0000259" key="2">
    <source>
        <dbReference type="Pfam" id="PF09349"/>
    </source>
</evidence>
<evidence type="ECO:0000313" key="4">
    <source>
        <dbReference type="Proteomes" id="UP000078397"/>
    </source>
</evidence>
<dbReference type="GO" id="GO:0006144">
    <property type="term" value="P:purine nucleobase metabolic process"/>
    <property type="evidence" value="ECO:0007669"/>
    <property type="project" value="UniProtKB-KW"/>
</dbReference>
<evidence type="ECO:0000313" key="3">
    <source>
        <dbReference type="EMBL" id="OAQ73521.1"/>
    </source>
</evidence>
<sequence length="175" mass="19207">MAQKLPQIGELHSLPEGSQTNALDLLFEPSPAIHSTLLPVIQNTKYSSYPELIDQCRTALFDLASKSTPANPNSTLLSVVGSHPRLGSKKVDSAQSAAEQANLQGQGEQLAELNREYEEKFPGLRFVVFVNGRGRPEIMNDMRVRIDRGDFDKEVDAALQAMCDIAKDRASKLLA</sequence>
<dbReference type="PANTHER" id="PTHR37987">
    <property type="entry name" value="CHROMOSOME 9, WHOLE GENOME SHOTGUN SEQUENCE"/>
    <property type="match status" value="1"/>
</dbReference>
<dbReference type="KEGG" id="pchm:VFPPC_13027"/>
<dbReference type="Gene3D" id="1.10.3330.10">
    <property type="entry name" value="Oxo-4-hydroxy-4-carboxy-5-ureidoimidazoline decarboxylase"/>
    <property type="match status" value="1"/>
</dbReference>
<dbReference type="OrthoDB" id="5398391at2759"/>
<proteinExistence type="predicted"/>
<keyword evidence="4" id="KW-1185">Reference proteome</keyword>
<dbReference type="PANTHER" id="PTHR37987:SF1">
    <property type="entry name" value="OXO-4-HYDROXY-4-CARBOXY-5-UREIDOIMIDAZOLINE DECARBOXYLASE DOMAIN-CONTAINING PROTEIN"/>
    <property type="match status" value="1"/>
</dbReference>
<dbReference type="STRING" id="1380566.A0A179G7W6"/>
<dbReference type="Proteomes" id="UP000078397">
    <property type="component" value="Unassembled WGS sequence"/>
</dbReference>
<keyword evidence="1" id="KW-0659">Purine metabolism</keyword>
<dbReference type="Pfam" id="PF09349">
    <property type="entry name" value="OHCU_decarbox"/>
    <property type="match status" value="1"/>
</dbReference>
<dbReference type="InterPro" id="IPR036778">
    <property type="entry name" value="OHCU_decarboxylase_sf"/>
</dbReference>
<reference evidence="3 4" key="1">
    <citation type="journal article" date="2016" name="PLoS Pathog.">
        <title>Biosynthesis of antibiotic leucinostatins in bio-control fungus Purpureocillium lilacinum and their inhibition on phytophthora revealed by genome mining.</title>
        <authorList>
            <person name="Wang G."/>
            <person name="Liu Z."/>
            <person name="Lin R."/>
            <person name="Li E."/>
            <person name="Mao Z."/>
            <person name="Ling J."/>
            <person name="Yang Y."/>
            <person name="Yin W.B."/>
            <person name="Xie B."/>
        </authorList>
    </citation>
    <scope>NUCLEOTIDE SEQUENCE [LARGE SCALE GENOMIC DNA]</scope>
    <source>
        <strain evidence="3">170</strain>
    </source>
</reference>
<dbReference type="AlphaFoldDB" id="A0A179G7W6"/>